<accession>A0AAV2BTG2</accession>
<reference evidence="2 3" key="1">
    <citation type="submission" date="2024-04" db="EMBL/GenBank/DDBJ databases">
        <authorList>
            <person name="Rising A."/>
            <person name="Reimegard J."/>
            <person name="Sonavane S."/>
            <person name="Akerstrom W."/>
            <person name="Nylinder S."/>
            <person name="Hedman E."/>
            <person name="Kallberg Y."/>
        </authorList>
    </citation>
    <scope>NUCLEOTIDE SEQUENCE [LARGE SCALE GENOMIC DNA]</scope>
</reference>
<gene>
    <name evidence="2" type="ORF">LARSCL_LOCUS21458</name>
</gene>
<keyword evidence="3" id="KW-1185">Reference proteome</keyword>
<dbReference type="InterPro" id="IPR000210">
    <property type="entry name" value="BTB/POZ_dom"/>
</dbReference>
<comment type="caution">
    <text evidence="2">The sequence shown here is derived from an EMBL/GenBank/DDBJ whole genome shotgun (WGS) entry which is preliminary data.</text>
</comment>
<evidence type="ECO:0000313" key="3">
    <source>
        <dbReference type="Proteomes" id="UP001497382"/>
    </source>
</evidence>
<dbReference type="SUPFAM" id="SSF54695">
    <property type="entry name" value="POZ domain"/>
    <property type="match status" value="2"/>
</dbReference>
<feature type="domain" description="BTB" evidence="1">
    <location>
        <begin position="467"/>
        <end position="522"/>
    </location>
</feature>
<dbReference type="InterPro" id="IPR011333">
    <property type="entry name" value="SKP1/BTB/POZ_sf"/>
</dbReference>
<protein>
    <recommendedName>
        <fullName evidence="1">BTB domain-containing protein</fullName>
    </recommendedName>
</protein>
<organism evidence="2 3">
    <name type="scientific">Larinioides sclopetarius</name>
    <dbReference type="NCBI Taxonomy" id="280406"/>
    <lineage>
        <taxon>Eukaryota</taxon>
        <taxon>Metazoa</taxon>
        <taxon>Ecdysozoa</taxon>
        <taxon>Arthropoda</taxon>
        <taxon>Chelicerata</taxon>
        <taxon>Arachnida</taxon>
        <taxon>Araneae</taxon>
        <taxon>Araneomorphae</taxon>
        <taxon>Entelegynae</taxon>
        <taxon>Araneoidea</taxon>
        <taxon>Araneidae</taxon>
        <taxon>Larinioides</taxon>
    </lineage>
</organism>
<evidence type="ECO:0000313" key="2">
    <source>
        <dbReference type="EMBL" id="CAL1299606.1"/>
    </source>
</evidence>
<dbReference type="Gene3D" id="3.30.710.10">
    <property type="entry name" value="Potassium Channel Kv1.1, Chain A"/>
    <property type="match status" value="2"/>
</dbReference>
<dbReference type="AlphaFoldDB" id="A0AAV2BTG2"/>
<name>A0AAV2BTG2_9ARAC</name>
<dbReference type="PROSITE" id="PS50097">
    <property type="entry name" value="BTB"/>
    <property type="match status" value="1"/>
</dbReference>
<sequence length="560" mass="64663">MADTAVSRRASFEWHIHNPFLPSRRYEATFSHGSPAIKLWKVTFESIDRRINNWVYSVSLEFLERFEPRFEFVADKVKVSIGLNGEKVTEQEFKRFLFCIANRFKCYINGSGQISPQMDPHHLVISIEIYLPKSGAENKVDLYYKDSSLRMLSTDLKCLLRDEKYCDMTLWSANPRRGFPAHSFIIDARWSNFFKKHPLNGNNWQNVETNISSSLLLDILAFMYSGTWGVNWPYWENAAYAKELFQVMDWYRMNHLYNVFMKNDLQHVRVIRNPVLIETLLLPLGIVDGRPVGKASYMWDVIYKPQCEIFFQIRVGNQAGNWLSYSLQSKSPSRVYAEVSFQLVKMVEGEELAARSFHVQDFALDPEASVERECVLFLSCLETLGDFASPAPDGREAEFFMRCFLTLTDGKTIEQVTSVCGDASQLASEMFAVLSRDMRRVQKRKWHSDMQILSLPGFVDELVLAERIHRGILAARVPRWWEALVNARQENGIPEAAVSTLSIETLPTVLEYIYTGRSNVISNISLPFVDEVEQFAQKTLFKALLDIVARIPSREFYKTV</sequence>
<evidence type="ECO:0000259" key="1">
    <source>
        <dbReference type="PROSITE" id="PS50097"/>
    </source>
</evidence>
<dbReference type="Proteomes" id="UP001497382">
    <property type="component" value="Unassembled WGS sequence"/>
</dbReference>
<dbReference type="CDD" id="cd18186">
    <property type="entry name" value="BTB_POZ_ZBTB_KLHL-like"/>
    <property type="match status" value="1"/>
</dbReference>
<dbReference type="EMBL" id="CAXIEN010000510">
    <property type="protein sequence ID" value="CAL1299606.1"/>
    <property type="molecule type" value="Genomic_DNA"/>
</dbReference>
<proteinExistence type="predicted"/>
<dbReference type="Pfam" id="PF00651">
    <property type="entry name" value="BTB"/>
    <property type="match status" value="1"/>
</dbReference>